<feature type="transmembrane region" description="Helical" evidence="2">
    <location>
        <begin position="114"/>
        <end position="133"/>
    </location>
</feature>
<evidence type="ECO:0000313" key="3">
    <source>
        <dbReference type="EMBL" id="MDV6260608.1"/>
    </source>
</evidence>
<sequence length="235" mass="24765">MSTLSQSVPSRVPSTASIVVLAVGCLIALPLKYAGTAYFVELSTGSVTVDEVTQANVLLAVGDTVPLFALAVFVVLQPVSAVRRALGVLALAAMILLDFTTVLGALTLGLEDPLLFGGVMATILMATSSWAWILARRRSLLTLILIPVTAAMGFFFHYSMFASLIYSPNVAPIAAQIISQLLLLLSVVAVVWLAVGMDALVSSPTTPPVTPSNNQQPVGYTSDGRPVFDYKPNSR</sequence>
<dbReference type="RefSeq" id="WP_283273625.1">
    <property type="nucleotide sequence ID" value="NZ_JAWLJX010000001.1"/>
</dbReference>
<keyword evidence="4" id="KW-1185">Reference proteome</keyword>
<proteinExistence type="predicted"/>
<name>A0ABU4B8T9_9NOCA</name>
<comment type="caution">
    <text evidence="3">The sequence shown here is derived from an EMBL/GenBank/DDBJ whole genome shotgun (WGS) entry which is preliminary data.</text>
</comment>
<keyword evidence="2" id="KW-0472">Membrane</keyword>
<feature type="transmembrane region" description="Helical" evidence="2">
    <location>
        <begin position="12"/>
        <end position="35"/>
    </location>
</feature>
<feature type="transmembrane region" description="Helical" evidence="2">
    <location>
        <begin position="55"/>
        <end position="76"/>
    </location>
</feature>
<protein>
    <submittedName>
        <fullName evidence="3">Uncharacterized protein</fullName>
    </submittedName>
</protein>
<feature type="transmembrane region" description="Helical" evidence="2">
    <location>
        <begin position="173"/>
        <end position="195"/>
    </location>
</feature>
<feature type="transmembrane region" description="Helical" evidence="2">
    <location>
        <begin position="140"/>
        <end position="161"/>
    </location>
</feature>
<dbReference type="Proteomes" id="UP001185755">
    <property type="component" value="Unassembled WGS sequence"/>
</dbReference>
<keyword evidence="2" id="KW-1133">Transmembrane helix</keyword>
<gene>
    <name evidence="3" type="ORF">R3P96_04575</name>
</gene>
<evidence type="ECO:0000256" key="1">
    <source>
        <dbReference type="SAM" id="MobiDB-lite"/>
    </source>
</evidence>
<reference evidence="3 4" key="1">
    <citation type="submission" date="2023-10" db="EMBL/GenBank/DDBJ databases">
        <title>Development of a sustainable strategy for remediation of hydrocarbon-contaminated territories based on the waste exchange concept.</title>
        <authorList>
            <person name="Krivoruchko A."/>
        </authorList>
    </citation>
    <scope>NUCLEOTIDE SEQUENCE [LARGE SCALE GENOMIC DNA]</scope>
    <source>
        <strain evidence="3 4">IEGM 1323</strain>
    </source>
</reference>
<keyword evidence="2" id="KW-0812">Transmembrane</keyword>
<accession>A0ABU4B8T9</accession>
<feature type="transmembrane region" description="Helical" evidence="2">
    <location>
        <begin position="88"/>
        <end position="108"/>
    </location>
</feature>
<organism evidence="3 4">
    <name type="scientific">Rhodococcoides yunnanense</name>
    <dbReference type="NCBI Taxonomy" id="278209"/>
    <lineage>
        <taxon>Bacteria</taxon>
        <taxon>Bacillati</taxon>
        <taxon>Actinomycetota</taxon>
        <taxon>Actinomycetes</taxon>
        <taxon>Mycobacteriales</taxon>
        <taxon>Nocardiaceae</taxon>
        <taxon>Rhodococcoides</taxon>
    </lineage>
</organism>
<dbReference type="EMBL" id="JAWLJX010000001">
    <property type="protein sequence ID" value="MDV6260608.1"/>
    <property type="molecule type" value="Genomic_DNA"/>
</dbReference>
<evidence type="ECO:0000313" key="4">
    <source>
        <dbReference type="Proteomes" id="UP001185755"/>
    </source>
</evidence>
<feature type="region of interest" description="Disordered" evidence="1">
    <location>
        <begin position="203"/>
        <end position="235"/>
    </location>
</feature>
<evidence type="ECO:0000256" key="2">
    <source>
        <dbReference type="SAM" id="Phobius"/>
    </source>
</evidence>